<proteinExistence type="predicted"/>
<dbReference type="EMBL" id="HBGA01087334">
    <property type="protein sequence ID" value="CAD9021557.1"/>
    <property type="molecule type" value="Transcribed_RNA"/>
</dbReference>
<name>A0A7S1NI88_9EUGL</name>
<dbReference type="Pfam" id="PF15479">
    <property type="entry name" value="DUF4639"/>
    <property type="match status" value="1"/>
</dbReference>
<gene>
    <name evidence="2" type="ORF">EGYM00392_LOCUS32677</name>
</gene>
<feature type="compositionally biased region" description="Basic and acidic residues" evidence="1">
    <location>
        <begin position="153"/>
        <end position="165"/>
    </location>
</feature>
<organism evidence="2">
    <name type="scientific">Eutreptiella gymnastica</name>
    <dbReference type="NCBI Taxonomy" id="73025"/>
    <lineage>
        <taxon>Eukaryota</taxon>
        <taxon>Discoba</taxon>
        <taxon>Euglenozoa</taxon>
        <taxon>Euglenida</taxon>
        <taxon>Spirocuta</taxon>
        <taxon>Euglenophyceae</taxon>
        <taxon>Eutreptiales</taxon>
        <taxon>Eutreptiaceae</taxon>
        <taxon>Eutreptiella</taxon>
    </lineage>
</organism>
<feature type="compositionally biased region" description="Basic and acidic residues" evidence="1">
    <location>
        <begin position="347"/>
        <end position="365"/>
    </location>
</feature>
<evidence type="ECO:0000256" key="1">
    <source>
        <dbReference type="SAM" id="MobiDB-lite"/>
    </source>
</evidence>
<dbReference type="AlphaFoldDB" id="A0A7S1NI88"/>
<dbReference type="PANTHER" id="PTHR34438">
    <property type="entry name" value="SI:DKEY-97L20.6"/>
    <property type="match status" value="1"/>
</dbReference>
<protein>
    <submittedName>
        <fullName evidence="2">Uncharacterized protein</fullName>
    </submittedName>
</protein>
<feature type="region of interest" description="Disordered" evidence="1">
    <location>
        <begin position="136"/>
        <end position="207"/>
    </location>
</feature>
<feature type="compositionally biased region" description="Basic and acidic residues" evidence="1">
    <location>
        <begin position="414"/>
        <end position="434"/>
    </location>
</feature>
<feature type="region of interest" description="Disordered" evidence="1">
    <location>
        <begin position="381"/>
        <end position="472"/>
    </location>
</feature>
<evidence type="ECO:0000313" key="2">
    <source>
        <dbReference type="EMBL" id="CAD9021557.1"/>
    </source>
</evidence>
<dbReference type="PANTHER" id="PTHR34438:SF1">
    <property type="entry name" value="CHROMOSOME 2 OPEN READING FRAME 81"/>
    <property type="match status" value="1"/>
</dbReference>
<feature type="region of interest" description="Disordered" evidence="1">
    <location>
        <begin position="283"/>
        <end position="365"/>
    </location>
</feature>
<dbReference type="InterPro" id="IPR028042">
    <property type="entry name" value="DUF4639"/>
</dbReference>
<accession>A0A7S1NI88</accession>
<feature type="compositionally biased region" description="Basic and acidic residues" evidence="1">
    <location>
        <begin position="447"/>
        <end position="458"/>
    </location>
</feature>
<reference evidence="2" key="1">
    <citation type="submission" date="2021-01" db="EMBL/GenBank/DDBJ databases">
        <authorList>
            <person name="Corre E."/>
            <person name="Pelletier E."/>
            <person name="Niang G."/>
            <person name="Scheremetjew M."/>
            <person name="Finn R."/>
            <person name="Kale V."/>
            <person name="Holt S."/>
            <person name="Cochrane G."/>
            <person name="Meng A."/>
            <person name="Brown T."/>
            <person name="Cohen L."/>
        </authorList>
    </citation>
    <scope>NUCLEOTIDE SEQUENCE</scope>
    <source>
        <strain evidence="2">NIES-381</strain>
    </source>
</reference>
<sequence length="523" mass="56880">MAPKKKVEEEVVQEVVIPQFQEELQASIMAAEEGQSIVVDIMHEIVDRASEQMASNYLDRMAIPYTVQVVSKDILDLIQFVFVGRDAGDQTQEDEDSWLPDDEPASVVADSWARGAVPTRRRPLIVDDGTASAVAAVKREEKARSSTKSPSARSDREKEEADKLKAARAKFAGPSPPKAAGGRRAGGGQTPGERTLSTASAPEEEYSRELMDTAAALRVLQAKQEARMALATEMEADVLALNSNGKDFTVDSVTGKVIQVKAVDTRWLPQRTLDMRVKIQDDEAVVEEPPPEPKKKGYSAAPRGAAKGKRKGGGKFPPGTFLQPDDQLGPMVEEVFPSGGVTLRQGDSIKRSDFKSAKDRPSKADFQRQLDAMGLTIEYAPASPGFAGDPGSPGARSPGARMGAKLGVSQTMPERLEMQRREEAERKQPKKEPGVYKPQGVAPLPAYRDHRAEEAERKLRARKMASPEKKHWTAAAFSAAGSPTAPGFGSSLESSLPDVHRSEIIKNDMLAREFMESIKPVAR</sequence>